<keyword evidence="4" id="KW-0548">Nucleotidyltransferase</keyword>
<dbReference type="Proteomes" id="UP001153636">
    <property type="component" value="Chromosome 2"/>
</dbReference>
<dbReference type="SUPFAM" id="SSF57924">
    <property type="entry name" value="Inhibitor of apoptosis (IAP) repeat"/>
    <property type="match status" value="1"/>
</dbReference>
<dbReference type="GO" id="GO:0000166">
    <property type="term" value="F:nucleotide binding"/>
    <property type="evidence" value="ECO:0007669"/>
    <property type="project" value="InterPro"/>
</dbReference>
<proteinExistence type="inferred from homology"/>
<evidence type="ECO:0000256" key="8">
    <source>
        <dbReference type="ARBA" id="ARBA00049244"/>
    </source>
</evidence>
<dbReference type="Gene3D" id="1.10.287.690">
    <property type="entry name" value="Helix hairpin bin"/>
    <property type="match status" value="1"/>
</dbReference>
<sequence length="1470" mass="169741">MVLTRQFTSISADIAYARMQSFSEWPNSLPIKAVQLFVAGFFYTRLSDKVICHACGLVVSDWKKGDIPINKHRPKCTFLVVFNELQKLHSYEERLKSFKQWHNKPSKVNPSLYARKGFYYSIDDGLRYITFKDVSLYQVRLESFKERPKQTHPLKIVNEKAAAKEGLLYSGLDDRIILLSICDILLVDNSYRDTDDRLLFKMAWSLIPSNKTYVRKFNAHLHTYKLSYDKTRIVGGDLELETERLQKTLLDGLNISKKQADYVKGDKIRIIAQNPSFNNSISTETSTNVNFDNLLDQIENIVTSDQKVDINQTIFDIQIFKVPRGLGKNKILNLATDRRTKRSITVIKNTDNLCVPRAIVTALSYHTDNILGFKFTSNDIKQIRIGRKIQKKVAVKLCNLLGGDYEHGFTLEDIKNAEILLNVQIKIICADNFNTVIYEGCDSPTKLYLYKNKNHFDVINSMAAFYGSGYYCKKCDTKYNNKNRHRCKKTVICSLCKHPKHDLATKNKIYCNKCNRYCYNEDCLNNHSLTCAETVKCPGCNKIYTRGNFHQCGVSLCRNCMSYVETANHNCFMVRRQAKGGICNVACTCNKRGNDLNKGCLYKKYIKKNDNVCAAPCTCNERSDVKIAGCLYKKPVENPMCTEPCTCNGLSDKKIKRCTFNENYIFFDFECMQESGIHIPNLVIAHDFQGNKYTFNNNTDFCEWLISEEHKNYTAIAHNTKAYDSYFILKYCVENTLKPYTIYNGSKLTLLEIPQIKLKIIDSSSFVAGPLAAFSKTFNLKTTKGYFPHYFNTLENQQYVGPIPDVNFYGPNTMKVAQRKVFLTWHAERVNENYIFDFQKEIHKYCDADVDLLRQGCLVFRKDFLDIANLDPFCYLTIASVCMAIFRSKYLPKNTIAVVDTEKKDTFSQVSLTWLNQFPDVQHALNKGEVVICGAKVDGYDAKTNTVYQYHGCFWHGCPKCFDPLTTNTVNHETMDDLFENTQRRSQQIKDAGYNLVEMWECTWLNSKEFKTAEPVHFVEPLNPRESFFGGRTNASKLKVNGKKCYYIDVVSLYPTVQYYDPFPVGHPTKIYAPTEYNSEWFGFFKGELLTPRGLYHPVIPCRLNNKLMFALCRTCMAEETKVCTHTNEERSLKGTWTTLEINKALEKGYEIIKIDEIWHFPQKSSNLFKEYIRDFMKIKLETSPHSFESNEAYAKAVKEQMGIDLDLNKIAPNPGKRSVAKICLNSFWGKFGQRHNIYQTEYVVDIKKWHNILLDDKINISNCLFINDNMVQVTYKYKDLFYEDSTSTNIFIASFTTSNARLRLYNMIDQLGENVVYYDTDSIVYIGDDQNTVQTGEMLGDWCNELDTDDYIVDWVSTGPKSYYYKTLKGKEVTKIKGFTLNYENTQTLNSESMKKIVDASISAYKLNIDDDVSEVKLKYDQIARDTTTKDIVTKKRVSKTFRMDYKKRRVVLDGNDDDNIIDTLPWGF</sequence>
<dbReference type="EMBL" id="OV651814">
    <property type="protein sequence ID" value="CAH1106855.1"/>
    <property type="molecule type" value="Genomic_DNA"/>
</dbReference>
<dbReference type="GO" id="GO:0003677">
    <property type="term" value="F:DNA binding"/>
    <property type="evidence" value="ECO:0007669"/>
    <property type="project" value="UniProtKB-KW"/>
</dbReference>
<dbReference type="Gene3D" id="3.40.960.10">
    <property type="entry name" value="VSR Endonuclease"/>
    <property type="match status" value="1"/>
</dbReference>
<keyword evidence="11" id="KW-1185">Reference proteome</keyword>
<evidence type="ECO:0000256" key="4">
    <source>
        <dbReference type="ARBA" id="ARBA00022695"/>
    </source>
</evidence>
<reference evidence="10" key="1">
    <citation type="submission" date="2022-01" db="EMBL/GenBank/DDBJ databases">
        <authorList>
            <person name="King R."/>
        </authorList>
    </citation>
    <scope>NUCLEOTIDE SEQUENCE</scope>
</reference>
<evidence type="ECO:0000259" key="9">
    <source>
        <dbReference type="Pfam" id="PF03175"/>
    </source>
</evidence>
<dbReference type="SUPFAM" id="SSF53098">
    <property type="entry name" value="Ribonuclease H-like"/>
    <property type="match status" value="1"/>
</dbReference>
<dbReference type="Gene3D" id="3.30.420.10">
    <property type="entry name" value="Ribonuclease H-like superfamily/Ribonuclease H"/>
    <property type="match status" value="1"/>
</dbReference>
<dbReference type="InterPro" id="IPR023211">
    <property type="entry name" value="DNA_pol_palm_dom_sf"/>
</dbReference>
<dbReference type="GO" id="GO:0003887">
    <property type="term" value="F:DNA-directed DNA polymerase activity"/>
    <property type="evidence" value="ECO:0007669"/>
    <property type="project" value="UniProtKB-KW"/>
</dbReference>
<dbReference type="GO" id="GO:0006260">
    <property type="term" value="P:DNA replication"/>
    <property type="evidence" value="ECO:0007669"/>
    <property type="project" value="UniProtKB-KW"/>
</dbReference>
<name>A0A9P0CVY6_9CUCU</name>
<dbReference type="OrthoDB" id="5871067at2759"/>
<dbReference type="GO" id="GO:0042575">
    <property type="term" value="C:DNA polymerase complex"/>
    <property type="evidence" value="ECO:0007669"/>
    <property type="project" value="UniProtKB-ARBA"/>
</dbReference>
<gene>
    <name evidence="10" type="ORF">PSYICH_LOCUS6559</name>
</gene>
<feature type="domain" description="DNA-directed DNA polymerase family B mitochondria/virus" evidence="9">
    <location>
        <begin position="710"/>
        <end position="903"/>
    </location>
</feature>
<dbReference type="InterPro" id="IPR012337">
    <property type="entry name" value="RNaseH-like_sf"/>
</dbReference>
<evidence type="ECO:0000256" key="2">
    <source>
        <dbReference type="ARBA" id="ARBA00012417"/>
    </source>
</evidence>
<evidence type="ECO:0000313" key="10">
    <source>
        <dbReference type="EMBL" id="CAH1106855.1"/>
    </source>
</evidence>
<dbReference type="Gene3D" id="3.90.1600.10">
    <property type="entry name" value="Palm domain of DNA polymerase"/>
    <property type="match status" value="1"/>
</dbReference>
<dbReference type="SMART" id="SM00238">
    <property type="entry name" value="BIR"/>
    <property type="match status" value="1"/>
</dbReference>
<evidence type="ECO:0000256" key="5">
    <source>
        <dbReference type="ARBA" id="ARBA00022705"/>
    </source>
</evidence>
<evidence type="ECO:0000256" key="1">
    <source>
        <dbReference type="ARBA" id="ARBA00005755"/>
    </source>
</evidence>
<dbReference type="PROSITE" id="PS50143">
    <property type="entry name" value="BIR_REPEAT_2"/>
    <property type="match status" value="1"/>
</dbReference>
<dbReference type="InterPro" id="IPR001370">
    <property type="entry name" value="BIR_rpt"/>
</dbReference>
<dbReference type="InterPro" id="IPR004868">
    <property type="entry name" value="DNA-dir_DNA_pol_B_mt/vir"/>
</dbReference>
<dbReference type="Gene3D" id="1.10.1170.10">
    <property type="entry name" value="Inhibitor Of Apoptosis Protein (2mihbC-IAP-1), Chain A"/>
    <property type="match status" value="1"/>
</dbReference>
<comment type="similarity">
    <text evidence="1">Belongs to the DNA polymerase type-B family.</text>
</comment>
<dbReference type="InterPro" id="IPR036397">
    <property type="entry name" value="RNaseH_sf"/>
</dbReference>
<feature type="domain" description="DNA-directed DNA polymerase family B mitochondria/virus" evidence="9">
    <location>
        <begin position="1025"/>
        <end position="1310"/>
    </location>
</feature>
<keyword evidence="5" id="KW-0235">DNA replication</keyword>
<comment type="catalytic activity">
    <reaction evidence="8">
        <text>DNA(n) + a 2'-deoxyribonucleoside 5'-triphosphate = DNA(n+1) + diphosphate</text>
        <dbReference type="Rhea" id="RHEA:22508"/>
        <dbReference type="Rhea" id="RHEA-COMP:17339"/>
        <dbReference type="Rhea" id="RHEA-COMP:17340"/>
        <dbReference type="ChEBI" id="CHEBI:33019"/>
        <dbReference type="ChEBI" id="CHEBI:61560"/>
        <dbReference type="ChEBI" id="CHEBI:173112"/>
        <dbReference type="EC" id="2.7.7.7"/>
    </reaction>
</comment>
<dbReference type="PANTHER" id="PTHR33568">
    <property type="entry name" value="DNA POLYMERASE"/>
    <property type="match status" value="1"/>
</dbReference>
<dbReference type="InterPro" id="IPR043502">
    <property type="entry name" value="DNA/RNA_pol_sf"/>
</dbReference>
<dbReference type="Pfam" id="PF03175">
    <property type="entry name" value="DNA_pol_B_2"/>
    <property type="match status" value="2"/>
</dbReference>
<dbReference type="Pfam" id="PF00653">
    <property type="entry name" value="BIR"/>
    <property type="match status" value="1"/>
</dbReference>
<dbReference type="PANTHER" id="PTHR33568:SF3">
    <property type="entry name" value="DNA-DIRECTED DNA POLYMERASE"/>
    <property type="match status" value="1"/>
</dbReference>
<keyword evidence="6" id="KW-0239">DNA-directed DNA polymerase</keyword>
<evidence type="ECO:0000256" key="7">
    <source>
        <dbReference type="ARBA" id="ARBA00023125"/>
    </source>
</evidence>
<dbReference type="EC" id="2.7.7.7" evidence="2"/>
<evidence type="ECO:0000256" key="3">
    <source>
        <dbReference type="ARBA" id="ARBA00022679"/>
    </source>
</evidence>
<dbReference type="CDD" id="cd00022">
    <property type="entry name" value="BIR"/>
    <property type="match status" value="1"/>
</dbReference>
<protein>
    <recommendedName>
        <fullName evidence="2">DNA-directed DNA polymerase</fullName>
        <ecNumber evidence="2">2.7.7.7</ecNumber>
    </recommendedName>
</protein>
<keyword evidence="7" id="KW-0238">DNA-binding</keyword>
<evidence type="ECO:0000256" key="6">
    <source>
        <dbReference type="ARBA" id="ARBA00022932"/>
    </source>
</evidence>
<organism evidence="10 11">
    <name type="scientific">Psylliodes chrysocephalus</name>
    <dbReference type="NCBI Taxonomy" id="3402493"/>
    <lineage>
        <taxon>Eukaryota</taxon>
        <taxon>Metazoa</taxon>
        <taxon>Ecdysozoa</taxon>
        <taxon>Arthropoda</taxon>
        <taxon>Hexapoda</taxon>
        <taxon>Insecta</taxon>
        <taxon>Pterygota</taxon>
        <taxon>Neoptera</taxon>
        <taxon>Endopterygota</taxon>
        <taxon>Coleoptera</taxon>
        <taxon>Polyphaga</taxon>
        <taxon>Cucujiformia</taxon>
        <taxon>Chrysomeloidea</taxon>
        <taxon>Chrysomelidae</taxon>
        <taxon>Galerucinae</taxon>
        <taxon>Alticini</taxon>
        <taxon>Psylliodes</taxon>
    </lineage>
</organism>
<evidence type="ECO:0000313" key="11">
    <source>
        <dbReference type="Proteomes" id="UP001153636"/>
    </source>
</evidence>
<accession>A0A9P0CVY6</accession>
<keyword evidence="3" id="KW-0808">Transferase</keyword>
<dbReference type="SUPFAM" id="SSF56672">
    <property type="entry name" value="DNA/RNA polymerases"/>
    <property type="match status" value="1"/>
</dbReference>